<comment type="similarity">
    <text evidence="3">Belongs to the class-III pyridoxal-phosphate-dependent aminotransferase family.</text>
</comment>
<dbReference type="InterPro" id="IPR015422">
    <property type="entry name" value="PyrdxlP-dep_Trfase_small"/>
</dbReference>
<evidence type="ECO:0000256" key="3">
    <source>
        <dbReference type="RuleBase" id="RU003560"/>
    </source>
</evidence>
<dbReference type="PROSITE" id="PS00600">
    <property type="entry name" value="AA_TRANSFER_CLASS_3"/>
    <property type="match status" value="1"/>
</dbReference>
<dbReference type="GO" id="GO:0008483">
    <property type="term" value="F:transaminase activity"/>
    <property type="evidence" value="ECO:0007669"/>
    <property type="project" value="InterPro"/>
</dbReference>
<name>Q58PL5_9PROT</name>
<evidence type="ECO:0000256" key="1">
    <source>
        <dbReference type="ARBA" id="ARBA00001933"/>
    </source>
</evidence>
<reference evidence="4" key="1">
    <citation type="journal article" date="2005" name="Environ. Microbiol.">
        <title>Aerobic anoxygenic photosynthesis genes and operons in uncultured bacteria in the Delaware River.</title>
        <authorList>
            <person name="Waidner L.A."/>
            <person name="Kirchman D.L."/>
        </authorList>
    </citation>
    <scope>NUCLEOTIDE SEQUENCE</scope>
</reference>
<dbReference type="AlphaFoldDB" id="Q58PL5"/>
<gene>
    <name evidence="4" type="primary">hemL</name>
    <name evidence="4" type="ORF">DelRiverFos06H03.36</name>
</gene>
<evidence type="ECO:0000313" key="4">
    <source>
        <dbReference type="EMBL" id="AAX48217.1"/>
    </source>
</evidence>
<dbReference type="GO" id="GO:0042286">
    <property type="term" value="F:glutamate-1-semialdehyde 2,1-aminomutase activity"/>
    <property type="evidence" value="ECO:0007669"/>
    <property type="project" value="UniProtKB-EC"/>
</dbReference>
<dbReference type="InterPro" id="IPR015424">
    <property type="entry name" value="PyrdxlP-dep_Trfase"/>
</dbReference>
<accession>Q58PL5</accession>
<organism evidence="4">
    <name type="scientific">uncultured proteobacterium DelRiverFos06H03</name>
    <dbReference type="NCBI Taxonomy" id="311783"/>
    <lineage>
        <taxon>Bacteria</taxon>
        <taxon>Pseudomonadati</taxon>
        <taxon>Pseudomonadota</taxon>
        <taxon>environmental samples</taxon>
    </lineage>
</organism>
<dbReference type="Gene3D" id="3.90.1150.10">
    <property type="entry name" value="Aspartate Aminotransferase, domain 1"/>
    <property type="match status" value="1"/>
</dbReference>
<dbReference type="EMBL" id="AY912082">
    <property type="protein sequence ID" value="AAX48217.1"/>
    <property type="molecule type" value="Genomic_DNA"/>
</dbReference>
<dbReference type="EC" id="5.4.3.8" evidence="4"/>
<dbReference type="PANTHER" id="PTHR43713">
    <property type="entry name" value="GLUTAMATE-1-SEMIALDEHYDE 2,1-AMINOMUTASE"/>
    <property type="match status" value="1"/>
</dbReference>
<dbReference type="InterPro" id="IPR005814">
    <property type="entry name" value="Aminotrans_3"/>
</dbReference>
<keyword evidence="4" id="KW-0413">Isomerase</keyword>
<evidence type="ECO:0000256" key="2">
    <source>
        <dbReference type="ARBA" id="ARBA00022898"/>
    </source>
</evidence>
<comment type="cofactor">
    <cofactor evidence="1">
        <name>pyridoxal 5'-phosphate</name>
        <dbReference type="ChEBI" id="CHEBI:597326"/>
    </cofactor>
</comment>
<keyword evidence="2 3" id="KW-0663">Pyridoxal phosphate</keyword>
<dbReference type="InterPro" id="IPR049704">
    <property type="entry name" value="Aminotrans_3_PPA_site"/>
</dbReference>
<dbReference type="InterPro" id="IPR015421">
    <property type="entry name" value="PyrdxlP-dep_Trfase_major"/>
</dbReference>
<dbReference type="PANTHER" id="PTHR43713:SF3">
    <property type="entry name" value="GLUTAMATE-1-SEMIALDEHYDE 2,1-AMINOMUTASE 1, CHLOROPLASTIC-RELATED"/>
    <property type="match status" value="1"/>
</dbReference>
<dbReference type="SUPFAM" id="SSF53383">
    <property type="entry name" value="PLP-dependent transferases"/>
    <property type="match status" value="1"/>
</dbReference>
<dbReference type="Gene3D" id="3.40.640.10">
    <property type="entry name" value="Type I PLP-dependent aspartate aminotransferase-like (Major domain)"/>
    <property type="match status" value="1"/>
</dbReference>
<proteinExistence type="inferred from homology"/>
<sequence length="435" mass="47531">MTNQSRLLAEAHLHMPQGVAENYRYWGEKDTVFIASAKGCTLTDVDGKTYVDFRLGYGPIILGYRDERVDNAVIEQITQRGTLSGFSTELDTTVVKQIKAMCPNIDKMRFANSGTEAVMGAVRTARGYTQRDRVAIVEGSFHGLYDEMMWKSDIEHWQPGSNVAPKVIPFGGGIPERSRDLLSIISHNDFEALENLFATQGDTLACVVIEPIIGNAGSVAASQEWLQRLRDLCTQHGTVLIIDEVKSGFRVAKGGAQELYGIHGDLTTYAKAMGNGYPVAAFGGKAHVMDVVGSHPGGVVHGGTYTANLVALSAAHATLKILAETNAQQTINLAGEKIQALLGRVFTAAGIEHAFAGPPAMFGIHFSATVPTNYRDWRVTNSELYRKFAWELIARGVMLEPDSREPWFICEAHQHMDLGWLEEVAMQSMRAALAS</sequence>
<dbReference type="CDD" id="cd00610">
    <property type="entry name" value="OAT_like"/>
    <property type="match status" value="1"/>
</dbReference>
<protein>
    <submittedName>
        <fullName evidence="4">Glutamate-1-semialdehyde 2,1-aminomutase</fullName>
        <ecNumber evidence="4">5.4.3.8</ecNumber>
    </submittedName>
</protein>
<dbReference type="Pfam" id="PF00202">
    <property type="entry name" value="Aminotran_3"/>
    <property type="match status" value="1"/>
</dbReference>
<dbReference type="GO" id="GO:0030170">
    <property type="term" value="F:pyridoxal phosphate binding"/>
    <property type="evidence" value="ECO:0007669"/>
    <property type="project" value="InterPro"/>
</dbReference>